<evidence type="ECO:0000313" key="2">
    <source>
        <dbReference type="EMBL" id="OJJ67563.1"/>
    </source>
</evidence>
<dbReference type="EMBL" id="KV878693">
    <property type="protein sequence ID" value="OJJ67563.1"/>
    <property type="molecule type" value="Genomic_DNA"/>
</dbReference>
<feature type="region of interest" description="Disordered" evidence="1">
    <location>
        <begin position="125"/>
        <end position="238"/>
    </location>
</feature>
<dbReference type="GeneID" id="93571161"/>
<name>A0A1L9U7L7_ASPBC</name>
<dbReference type="Proteomes" id="UP000184499">
    <property type="component" value="Unassembled WGS sequence"/>
</dbReference>
<dbReference type="STRING" id="767769.A0A1L9U7L7"/>
<organism evidence="2 3">
    <name type="scientific">Aspergillus brasiliensis (strain CBS 101740 / IMI 381727 / IBT 21946)</name>
    <dbReference type="NCBI Taxonomy" id="767769"/>
    <lineage>
        <taxon>Eukaryota</taxon>
        <taxon>Fungi</taxon>
        <taxon>Dikarya</taxon>
        <taxon>Ascomycota</taxon>
        <taxon>Pezizomycotina</taxon>
        <taxon>Eurotiomycetes</taxon>
        <taxon>Eurotiomycetidae</taxon>
        <taxon>Eurotiales</taxon>
        <taxon>Aspergillaceae</taxon>
        <taxon>Aspergillus</taxon>
        <taxon>Aspergillus subgen. Circumdati</taxon>
    </lineage>
</organism>
<accession>A0A1L9U7L7</accession>
<feature type="compositionally biased region" description="Low complexity" evidence="1">
    <location>
        <begin position="180"/>
        <end position="197"/>
    </location>
</feature>
<feature type="compositionally biased region" description="Polar residues" evidence="1">
    <location>
        <begin position="258"/>
        <end position="275"/>
    </location>
</feature>
<feature type="region of interest" description="Disordered" evidence="1">
    <location>
        <begin position="255"/>
        <end position="275"/>
    </location>
</feature>
<dbReference type="VEuPathDB" id="FungiDB:ASPBRDRAFT_135071"/>
<evidence type="ECO:0000256" key="1">
    <source>
        <dbReference type="SAM" id="MobiDB-lite"/>
    </source>
</evidence>
<keyword evidence="3" id="KW-1185">Reference proteome</keyword>
<gene>
    <name evidence="2" type="ORF">ASPBRDRAFT_135071</name>
</gene>
<feature type="compositionally biased region" description="Low complexity" evidence="1">
    <location>
        <begin position="138"/>
        <end position="160"/>
    </location>
</feature>
<sequence>MSDHDVPAFDVYFIFQKQELKLVFNSTTHANAYQSSNREGRIFAAEPTAVYLPHSPAMTYLRDSSNGLVIGFATPEDAEAWCRTSILGHLYSSEPSPEVRIRRTWTDEELDEVLRIQPNNTTVFRKSVPFTLRPAMPPSTTTTTPPASNPSSSSTSRVPSGQFAPPPWAQVSLNLDSESPPATTLTPPTQYQLPATYSPVSDTSARGSIIAYPGPQAPPRAHSYSASSEAGDGPVQLVGQRKPIPQIDELGVAPLRTSHVSPRASSTSLQRVSVQ</sequence>
<reference evidence="3" key="1">
    <citation type="journal article" date="2017" name="Genome Biol.">
        <title>Comparative genomics reveals high biological diversity and specific adaptations in the industrially and medically important fungal genus Aspergillus.</title>
        <authorList>
            <person name="de Vries R.P."/>
            <person name="Riley R."/>
            <person name="Wiebenga A."/>
            <person name="Aguilar-Osorio G."/>
            <person name="Amillis S."/>
            <person name="Uchima C.A."/>
            <person name="Anderluh G."/>
            <person name="Asadollahi M."/>
            <person name="Askin M."/>
            <person name="Barry K."/>
            <person name="Battaglia E."/>
            <person name="Bayram O."/>
            <person name="Benocci T."/>
            <person name="Braus-Stromeyer S.A."/>
            <person name="Caldana C."/>
            <person name="Canovas D."/>
            <person name="Cerqueira G.C."/>
            <person name="Chen F."/>
            <person name="Chen W."/>
            <person name="Choi C."/>
            <person name="Clum A."/>
            <person name="Dos Santos R.A."/>
            <person name="Damasio A.R."/>
            <person name="Diallinas G."/>
            <person name="Emri T."/>
            <person name="Fekete E."/>
            <person name="Flipphi M."/>
            <person name="Freyberg S."/>
            <person name="Gallo A."/>
            <person name="Gournas C."/>
            <person name="Habgood R."/>
            <person name="Hainaut M."/>
            <person name="Harispe M.L."/>
            <person name="Henrissat B."/>
            <person name="Hilden K.S."/>
            <person name="Hope R."/>
            <person name="Hossain A."/>
            <person name="Karabika E."/>
            <person name="Karaffa L."/>
            <person name="Karanyi Z."/>
            <person name="Krasevec N."/>
            <person name="Kuo A."/>
            <person name="Kusch H."/>
            <person name="LaButti K."/>
            <person name="Lagendijk E.L."/>
            <person name="Lapidus A."/>
            <person name="Levasseur A."/>
            <person name="Lindquist E."/>
            <person name="Lipzen A."/>
            <person name="Logrieco A.F."/>
            <person name="MacCabe A."/>
            <person name="Maekelae M.R."/>
            <person name="Malavazi I."/>
            <person name="Melin P."/>
            <person name="Meyer V."/>
            <person name="Mielnichuk N."/>
            <person name="Miskei M."/>
            <person name="Molnar A.P."/>
            <person name="Mule G."/>
            <person name="Ngan C.Y."/>
            <person name="Orejas M."/>
            <person name="Orosz E."/>
            <person name="Ouedraogo J.P."/>
            <person name="Overkamp K.M."/>
            <person name="Park H.-S."/>
            <person name="Perrone G."/>
            <person name="Piumi F."/>
            <person name="Punt P.J."/>
            <person name="Ram A.F."/>
            <person name="Ramon A."/>
            <person name="Rauscher S."/>
            <person name="Record E."/>
            <person name="Riano-Pachon D.M."/>
            <person name="Robert V."/>
            <person name="Roehrig J."/>
            <person name="Ruller R."/>
            <person name="Salamov A."/>
            <person name="Salih N.S."/>
            <person name="Samson R.A."/>
            <person name="Sandor E."/>
            <person name="Sanguinetti M."/>
            <person name="Schuetze T."/>
            <person name="Sepcic K."/>
            <person name="Shelest E."/>
            <person name="Sherlock G."/>
            <person name="Sophianopoulou V."/>
            <person name="Squina F.M."/>
            <person name="Sun H."/>
            <person name="Susca A."/>
            <person name="Todd R.B."/>
            <person name="Tsang A."/>
            <person name="Unkles S.E."/>
            <person name="van de Wiele N."/>
            <person name="van Rossen-Uffink D."/>
            <person name="Oliveira J.V."/>
            <person name="Vesth T.C."/>
            <person name="Visser J."/>
            <person name="Yu J.-H."/>
            <person name="Zhou M."/>
            <person name="Andersen M.R."/>
            <person name="Archer D.B."/>
            <person name="Baker S.E."/>
            <person name="Benoit I."/>
            <person name="Brakhage A.A."/>
            <person name="Braus G.H."/>
            <person name="Fischer R."/>
            <person name="Frisvad J.C."/>
            <person name="Goldman G.H."/>
            <person name="Houbraken J."/>
            <person name="Oakley B."/>
            <person name="Pocsi I."/>
            <person name="Scazzocchio C."/>
            <person name="Seiboth B."/>
            <person name="vanKuyk P.A."/>
            <person name="Wortman J."/>
            <person name="Dyer P.S."/>
            <person name="Grigoriev I.V."/>
        </authorList>
    </citation>
    <scope>NUCLEOTIDE SEQUENCE [LARGE SCALE GENOMIC DNA]</scope>
    <source>
        <strain evidence="3">CBS 101740 / IMI 381727 / IBT 21946</strain>
    </source>
</reference>
<dbReference type="AlphaFoldDB" id="A0A1L9U7L7"/>
<dbReference type="RefSeq" id="XP_067474812.1">
    <property type="nucleotide sequence ID" value="XM_067618673.1"/>
</dbReference>
<protein>
    <submittedName>
        <fullName evidence="2">Uncharacterized protein</fullName>
    </submittedName>
</protein>
<evidence type="ECO:0000313" key="3">
    <source>
        <dbReference type="Proteomes" id="UP000184499"/>
    </source>
</evidence>
<dbReference type="OMA" id="THANAYQ"/>
<dbReference type="OrthoDB" id="5422479at2759"/>
<proteinExistence type="predicted"/>